<dbReference type="AlphaFoldDB" id="A0A3G3JWC6"/>
<reference evidence="2 3" key="1">
    <citation type="submission" date="2018-10" db="EMBL/GenBank/DDBJ databases">
        <title>Genome Sequence of Cohnella sp.</title>
        <authorList>
            <person name="Srinivasan S."/>
            <person name="Kim M.K."/>
        </authorList>
    </citation>
    <scope>NUCLEOTIDE SEQUENCE [LARGE SCALE GENOMIC DNA]</scope>
    <source>
        <strain evidence="2 3">18JY8-7</strain>
    </source>
</reference>
<sequence length="87" mass="10054">MSAKKKRANAPAPPASDKPATLKDLLGAETVAKLKAQAEALKAEEAKRQEERRQREKEERLAEEKRLENDFEYLLNNSRSDWKKFKE</sequence>
<evidence type="ECO:0000313" key="2">
    <source>
        <dbReference type="EMBL" id="AYQ72151.1"/>
    </source>
</evidence>
<dbReference type="KEGG" id="coh:EAV92_05960"/>
<proteinExistence type="predicted"/>
<protein>
    <submittedName>
        <fullName evidence="2">DUF3886 domain-containing protein</fullName>
    </submittedName>
</protein>
<accession>A0A3G3JWC6</accession>
<name>A0A3G3JWC6_9BACL</name>
<dbReference type="Proteomes" id="UP000269097">
    <property type="component" value="Chromosome"/>
</dbReference>
<gene>
    <name evidence="2" type="ORF">EAV92_05960</name>
</gene>
<dbReference type="Pfam" id="PF13025">
    <property type="entry name" value="DUF3886"/>
    <property type="match status" value="1"/>
</dbReference>
<dbReference type="EMBL" id="CP033433">
    <property type="protein sequence ID" value="AYQ72151.1"/>
    <property type="molecule type" value="Genomic_DNA"/>
</dbReference>
<dbReference type="RefSeq" id="WP_123040211.1">
    <property type="nucleotide sequence ID" value="NZ_CP033433.1"/>
</dbReference>
<feature type="region of interest" description="Disordered" evidence="1">
    <location>
        <begin position="44"/>
        <end position="70"/>
    </location>
</feature>
<organism evidence="2 3">
    <name type="scientific">Cohnella candidum</name>
    <dbReference type="NCBI Taxonomy" id="2674991"/>
    <lineage>
        <taxon>Bacteria</taxon>
        <taxon>Bacillati</taxon>
        <taxon>Bacillota</taxon>
        <taxon>Bacilli</taxon>
        <taxon>Bacillales</taxon>
        <taxon>Paenibacillaceae</taxon>
        <taxon>Cohnella</taxon>
    </lineage>
</organism>
<dbReference type="InterPro" id="IPR024980">
    <property type="entry name" value="DUF3886"/>
</dbReference>
<keyword evidence="3" id="KW-1185">Reference proteome</keyword>
<feature type="compositionally biased region" description="Basic and acidic residues" evidence="1">
    <location>
        <begin position="44"/>
        <end position="69"/>
    </location>
</feature>
<evidence type="ECO:0000256" key="1">
    <source>
        <dbReference type="SAM" id="MobiDB-lite"/>
    </source>
</evidence>
<feature type="region of interest" description="Disordered" evidence="1">
    <location>
        <begin position="1"/>
        <end position="22"/>
    </location>
</feature>
<evidence type="ECO:0000313" key="3">
    <source>
        <dbReference type="Proteomes" id="UP000269097"/>
    </source>
</evidence>